<feature type="repeat" description="Solcar" evidence="9">
    <location>
        <begin position="2"/>
        <end position="86"/>
    </location>
</feature>
<comment type="subcellular location">
    <subcellularLocation>
        <location evidence="1">Mitochondrion membrane</location>
        <topology evidence="1">Multi-pass membrane protein</topology>
    </subcellularLocation>
</comment>
<evidence type="ECO:0000256" key="10">
    <source>
        <dbReference type="RuleBase" id="RU000488"/>
    </source>
</evidence>
<dbReference type="InterPro" id="IPR018108">
    <property type="entry name" value="MCP_transmembrane"/>
</dbReference>
<organism evidence="11 12">
    <name type="scientific">Hermetia illucens</name>
    <name type="common">Black soldier fly</name>
    <dbReference type="NCBI Taxonomy" id="343691"/>
    <lineage>
        <taxon>Eukaryota</taxon>
        <taxon>Metazoa</taxon>
        <taxon>Ecdysozoa</taxon>
        <taxon>Arthropoda</taxon>
        <taxon>Hexapoda</taxon>
        <taxon>Insecta</taxon>
        <taxon>Pterygota</taxon>
        <taxon>Neoptera</taxon>
        <taxon>Endopterygota</taxon>
        <taxon>Diptera</taxon>
        <taxon>Brachycera</taxon>
        <taxon>Stratiomyomorpha</taxon>
        <taxon>Stratiomyidae</taxon>
        <taxon>Hermetiinae</taxon>
        <taxon>Hermetia</taxon>
    </lineage>
</organism>
<feature type="repeat" description="Solcar" evidence="9">
    <location>
        <begin position="91"/>
        <end position="180"/>
    </location>
</feature>
<dbReference type="PRINTS" id="PR00926">
    <property type="entry name" value="MITOCARRIER"/>
</dbReference>
<keyword evidence="6" id="KW-1133">Transmembrane helix</keyword>
<dbReference type="InterPro" id="IPR023395">
    <property type="entry name" value="MCP_dom_sf"/>
</dbReference>
<dbReference type="FunFam" id="1.50.40.10:FF:000122">
    <property type="entry name" value="Uncharacterized protein, isoform A"/>
    <property type="match status" value="1"/>
</dbReference>
<protein>
    <recommendedName>
        <fullName evidence="13">Mitochondrial carnitine/acylcarnitine carrier protein CACL</fullName>
    </recommendedName>
</protein>
<dbReference type="OMA" id="VYRESGW"/>
<evidence type="ECO:0000256" key="7">
    <source>
        <dbReference type="ARBA" id="ARBA00023128"/>
    </source>
</evidence>
<dbReference type="GO" id="GO:1990575">
    <property type="term" value="P:mitochondrial L-ornithine transmembrane transport"/>
    <property type="evidence" value="ECO:0007669"/>
    <property type="project" value="TreeGrafter"/>
</dbReference>
<sequence length="380" mass="42339">MALDFFAGCLGGCAGVLVSHPLDTIKVHLQTQDAKNPLYRGTFHCLKTIIAKDSVRGLYRGMSSPLGGVAFVNAIVFGVYGNVQRITDNPESLKSHFLAGSTAGLIQSFVCSPMELAKTRLQLQENFPKATKYKGPLHCLGDIWKKQGLRGVFKGLSITAFRDVPGFSSYFVSYEVMMSCVQHPTAVHTLMAGGLAGTFSWLVSFPVDVVKSRLQADGMSGHPQYTGIRDCMRKGYQAEGLSFYTRGLCSTLLRAFPMNAACFLVVSWTLKFAENFRLNVNIQQSQPLVIMSSQHTPVAGPHTGHHFKFHEDHHEHSRRRSHLIKSLLFFGAFSEAVCSAEIVELANDLYDDHYSYYDFNTESFCHSRKHMEDDYCLISH</sequence>
<dbReference type="GO" id="GO:0031966">
    <property type="term" value="C:mitochondrial membrane"/>
    <property type="evidence" value="ECO:0007669"/>
    <property type="project" value="UniProtKB-SubCell"/>
</dbReference>
<accession>A0A7R8UFQ2</accession>
<evidence type="ECO:0000256" key="9">
    <source>
        <dbReference type="PROSITE-ProRule" id="PRU00282"/>
    </source>
</evidence>
<dbReference type="PANTHER" id="PTHR45624">
    <property type="entry name" value="MITOCHONDRIAL BASIC AMINO ACIDS TRANSPORTER-RELATED"/>
    <property type="match status" value="1"/>
</dbReference>
<keyword evidence="7" id="KW-0496">Mitochondrion</keyword>
<dbReference type="FunCoup" id="A0A7R8UFQ2">
    <property type="interactions" value="61"/>
</dbReference>
<evidence type="ECO:0000313" key="11">
    <source>
        <dbReference type="EMBL" id="CAD7079883.1"/>
    </source>
</evidence>
<keyword evidence="3 10" id="KW-0813">Transport</keyword>
<dbReference type="GO" id="GO:0005289">
    <property type="term" value="F:high-affinity L-arginine transmembrane transporter activity"/>
    <property type="evidence" value="ECO:0007669"/>
    <property type="project" value="TreeGrafter"/>
</dbReference>
<dbReference type="Proteomes" id="UP000594454">
    <property type="component" value="Chromosome 1"/>
</dbReference>
<evidence type="ECO:0000256" key="1">
    <source>
        <dbReference type="ARBA" id="ARBA00004225"/>
    </source>
</evidence>
<dbReference type="AlphaFoldDB" id="A0A7R8UFQ2"/>
<dbReference type="InParanoid" id="A0A7R8UFQ2"/>
<evidence type="ECO:0000256" key="6">
    <source>
        <dbReference type="ARBA" id="ARBA00022989"/>
    </source>
</evidence>
<keyword evidence="5" id="KW-0677">Repeat</keyword>
<dbReference type="InterPro" id="IPR002067">
    <property type="entry name" value="MCP"/>
</dbReference>
<evidence type="ECO:0000256" key="8">
    <source>
        <dbReference type="ARBA" id="ARBA00023136"/>
    </source>
</evidence>
<dbReference type="EMBL" id="LR899009">
    <property type="protein sequence ID" value="CAD7079883.1"/>
    <property type="molecule type" value="Genomic_DNA"/>
</dbReference>
<evidence type="ECO:0000256" key="4">
    <source>
        <dbReference type="ARBA" id="ARBA00022692"/>
    </source>
</evidence>
<dbReference type="InterPro" id="IPR050567">
    <property type="entry name" value="Mitochondrial_Carrier"/>
</dbReference>
<evidence type="ECO:0008006" key="13">
    <source>
        <dbReference type="Google" id="ProtNLM"/>
    </source>
</evidence>
<dbReference type="FunFam" id="1.50.40.10:FF:000087">
    <property type="entry name" value="SLC (SoLute Carrier) homolog"/>
    <property type="match status" value="1"/>
</dbReference>
<keyword evidence="8 9" id="KW-0472">Membrane</keyword>
<keyword evidence="12" id="KW-1185">Reference proteome</keyword>
<evidence type="ECO:0000256" key="5">
    <source>
        <dbReference type="ARBA" id="ARBA00022737"/>
    </source>
</evidence>
<reference evidence="11 12" key="1">
    <citation type="submission" date="2020-11" db="EMBL/GenBank/DDBJ databases">
        <authorList>
            <person name="Wallbank WR R."/>
            <person name="Pardo Diaz C."/>
            <person name="Kozak K."/>
            <person name="Martin S."/>
            <person name="Jiggins C."/>
            <person name="Moest M."/>
            <person name="Warren A I."/>
            <person name="Generalovic N T."/>
            <person name="Byers J.R.P. K."/>
            <person name="Montejo-Kovacevich G."/>
            <person name="Yen C E."/>
        </authorList>
    </citation>
    <scope>NUCLEOTIDE SEQUENCE [LARGE SCALE GENOMIC DNA]</scope>
</reference>
<name>A0A7R8UFQ2_HERIL</name>
<evidence type="ECO:0000313" key="12">
    <source>
        <dbReference type="Proteomes" id="UP000594454"/>
    </source>
</evidence>
<proteinExistence type="inferred from homology"/>
<dbReference type="PANTHER" id="PTHR45624:SF61">
    <property type="entry name" value="MITOCHONDRIAL BASIC AMINO ACIDS TRANSPORTER"/>
    <property type="match status" value="1"/>
</dbReference>
<evidence type="ECO:0000256" key="3">
    <source>
        <dbReference type="ARBA" id="ARBA00022448"/>
    </source>
</evidence>
<gene>
    <name evidence="11" type="ORF">HERILL_LOCUS3070</name>
</gene>
<keyword evidence="4 9" id="KW-0812">Transmembrane</keyword>
<feature type="repeat" description="Solcar" evidence="9">
    <location>
        <begin position="184"/>
        <end position="272"/>
    </location>
</feature>
<dbReference type="Pfam" id="PF00153">
    <property type="entry name" value="Mito_carr"/>
    <property type="match status" value="3"/>
</dbReference>
<comment type="similarity">
    <text evidence="2 10">Belongs to the mitochondrial carrier (TC 2.A.29) family.</text>
</comment>
<dbReference type="PROSITE" id="PS50920">
    <property type="entry name" value="SOLCAR"/>
    <property type="match status" value="3"/>
</dbReference>
<evidence type="ECO:0000256" key="2">
    <source>
        <dbReference type="ARBA" id="ARBA00006375"/>
    </source>
</evidence>
<dbReference type="SUPFAM" id="SSF103506">
    <property type="entry name" value="Mitochondrial carrier"/>
    <property type="match status" value="1"/>
</dbReference>
<dbReference type="OrthoDB" id="193856at2759"/>
<dbReference type="Gene3D" id="1.50.40.10">
    <property type="entry name" value="Mitochondrial carrier domain"/>
    <property type="match status" value="2"/>
</dbReference>